<gene>
    <name evidence="6" type="ORF">KDK_33820</name>
</gene>
<evidence type="ECO:0000259" key="5">
    <source>
        <dbReference type="Pfam" id="PF00535"/>
    </source>
</evidence>
<reference evidence="7" key="1">
    <citation type="submission" date="2018-12" db="EMBL/GenBank/DDBJ databases">
        <title>Tengunoibacter tsumagoiensis gen. nov., sp. nov., Dictyobacter kobayashii sp. nov., D. alpinus sp. nov., and D. joshuensis sp. nov. and description of Dictyobacteraceae fam. nov. within the order Ktedonobacterales isolated from Tengu-no-mugimeshi.</title>
        <authorList>
            <person name="Wang C.M."/>
            <person name="Zheng Y."/>
            <person name="Sakai Y."/>
            <person name="Toyoda A."/>
            <person name="Minakuchi Y."/>
            <person name="Abe K."/>
            <person name="Yokota A."/>
            <person name="Yabe S."/>
        </authorList>
    </citation>
    <scope>NUCLEOTIDE SEQUENCE [LARGE SCALE GENOMIC DNA]</scope>
    <source>
        <strain evidence="7">Uno11</strain>
    </source>
</reference>
<dbReference type="Pfam" id="PF00535">
    <property type="entry name" value="Glycos_transf_2"/>
    <property type="match status" value="1"/>
</dbReference>
<evidence type="ECO:0000256" key="4">
    <source>
        <dbReference type="SAM" id="Phobius"/>
    </source>
</evidence>
<dbReference type="GO" id="GO:0016757">
    <property type="term" value="F:glycosyltransferase activity"/>
    <property type="evidence" value="ECO:0007669"/>
    <property type="project" value="UniProtKB-KW"/>
</dbReference>
<dbReference type="Gene3D" id="3.90.550.10">
    <property type="entry name" value="Spore Coat Polysaccharide Biosynthesis Protein SpsA, Chain A"/>
    <property type="match status" value="1"/>
</dbReference>
<feature type="transmembrane region" description="Helical" evidence="4">
    <location>
        <begin position="12"/>
        <end position="35"/>
    </location>
</feature>
<evidence type="ECO:0000313" key="6">
    <source>
        <dbReference type="EMBL" id="GCE19582.1"/>
    </source>
</evidence>
<dbReference type="EMBL" id="BIFS01000001">
    <property type="protein sequence ID" value="GCE19582.1"/>
    <property type="molecule type" value="Genomic_DNA"/>
</dbReference>
<evidence type="ECO:0000313" key="7">
    <source>
        <dbReference type="Proteomes" id="UP000287188"/>
    </source>
</evidence>
<name>A0A402AKE2_9CHLR</name>
<feature type="domain" description="Glycosyltransferase 2-like" evidence="5">
    <location>
        <begin position="59"/>
        <end position="106"/>
    </location>
</feature>
<evidence type="ECO:0000256" key="3">
    <source>
        <dbReference type="ARBA" id="ARBA00022679"/>
    </source>
</evidence>
<evidence type="ECO:0000256" key="2">
    <source>
        <dbReference type="ARBA" id="ARBA00022676"/>
    </source>
</evidence>
<dbReference type="AlphaFoldDB" id="A0A402AKE2"/>
<dbReference type="InterPro" id="IPR001173">
    <property type="entry name" value="Glyco_trans_2-like"/>
</dbReference>
<organism evidence="6 7">
    <name type="scientific">Dictyobacter kobayashii</name>
    <dbReference type="NCBI Taxonomy" id="2014872"/>
    <lineage>
        <taxon>Bacteria</taxon>
        <taxon>Bacillati</taxon>
        <taxon>Chloroflexota</taxon>
        <taxon>Ktedonobacteria</taxon>
        <taxon>Ktedonobacterales</taxon>
        <taxon>Dictyobacteraceae</taxon>
        <taxon>Dictyobacter</taxon>
    </lineage>
</organism>
<keyword evidence="3" id="KW-0808">Transferase</keyword>
<dbReference type="SUPFAM" id="SSF53448">
    <property type="entry name" value="Nucleotide-diphospho-sugar transferases"/>
    <property type="match status" value="1"/>
</dbReference>
<keyword evidence="4" id="KW-1133">Transmembrane helix</keyword>
<protein>
    <recommendedName>
        <fullName evidence="5">Glycosyltransferase 2-like domain-containing protein</fullName>
    </recommendedName>
</protein>
<dbReference type="Proteomes" id="UP000287188">
    <property type="component" value="Unassembled WGS sequence"/>
</dbReference>
<comment type="caution">
    <text evidence="6">The sequence shown here is derived from an EMBL/GenBank/DDBJ whole genome shotgun (WGS) entry which is preliminary data.</text>
</comment>
<dbReference type="RefSeq" id="WP_126551430.1">
    <property type="nucleotide sequence ID" value="NZ_BIFS01000001.1"/>
</dbReference>
<evidence type="ECO:0000256" key="1">
    <source>
        <dbReference type="ARBA" id="ARBA00006739"/>
    </source>
</evidence>
<dbReference type="InterPro" id="IPR029044">
    <property type="entry name" value="Nucleotide-diphossugar_trans"/>
</dbReference>
<keyword evidence="4" id="KW-0812">Transmembrane</keyword>
<dbReference type="PANTHER" id="PTHR43630">
    <property type="entry name" value="POLY-BETA-1,6-N-ACETYL-D-GLUCOSAMINE SYNTHASE"/>
    <property type="match status" value="1"/>
</dbReference>
<dbReference type="OrthoDB" id="9800276at2"/>
<keyword evidence="4" id="KW-0472">Membrane</keyword>
<comment type="similarity">
    <text evidence="1">Belongs to the glycosyltransferase 2 family.</text>
</comment>
<dbReference type="PANTHER" id="PTHR43630:SF1">
    <property type="entry name" value="POLY-BETA-1,6-N-ACETYL-D-GLUCOSAMINE SYNTHASE"/>
    <property type="match status" value="1"/>
</dbReference>
<keyword evidence="2" id="KW-0328">Glycosyltransferase</keyword>
<accession>A0A402AKE2</accession>
<keyword evidence="7" id="KW-1185">Reference proteome</keyword>
<proteinExistence type="inferred from homology"/>
<sequence length="152" mass="16370">MLSLEPASLITSAIIPAILSIVLFILLINFTILLINLCTFTRLRATQEGATETVEPLVSVLIPARNEAANIEACVRSLLAQQYSQIEIIVLNDQSSDQTATIVGRLITELPAQPTTSLRLIEGKPLPPGWIGKKLCLLSTGPTGKGSIHPLY</sequence>